<feature type="compositionally biased region" description="Acidic residues" evidence="2">
    <location>
        <begin position="1"/>
        <end position="19"/>
    </location>
</feature>
<feature type="compositionally biased region" description="Polar residues" evidence="2">
    <location>
        <begin position="126"/>
        <end position="142"/>
    </location>
</feature>
<feature type="region of interest" description="Disordered" evidence="2">
    <location>
        <begin position="203"/>
        <end position="222"/>
    </location>
</feature>
<feature type="compositionally biased region" description="Basic and acidic residues" evidence="2">
    <location>
        <begin position="151"/>
        <end position="164"/>
    </location>
</feature>
<gene>
    <name evidence="3" type="ORF">VaNZ11_014592</name>
</gene>
<feature type="region of interest" description="Disordered" evidence="2">
    <location>
        <begin position="46"/>
        <end position="79"/>
    </location>
</feature>
<dbReference type="EMBL" id="BSDZ01000089">
    <property type="protein sequence ID" value="GLI69875.1"/>
    <property type="molecule type" value="Genomic_DNA"/>
</dbReference>
<dbReference type="PANTHER" id="PTHR45615:SF66">
    <property type="entry name" value="CARD DOMAIN-CONTAINING PROTEIN"/>
    <property type="match status" value="1"/>
</dbReference>
<feature type="region of interest" description="Disordered" evidence="2">
    <location>
        <begin position="1"/>
        <end position="21"/>
    </location>
</feature>
<feature type="region of interest" description="Disordered" evidence="2">
    <location>
        <begin position="782"/>
        <end position="833"/>
    </location>
</feature>
<feature type="compositionally biased region" description="Low complexity" evidence="2">
    <location>
        <begin position="111"/>
        <end position="125"/>
    </location>
</feature>
<keyword evidence="1" id="KW-0175">Coiled coil</keyword>
<name>A0ABQ5SK60_9CHLO</name>
<evidence type="ECO:0000313" key="4">
    <source>
        <dbReference type="Proteomes" id="UP001165090"/>
    </source>
</evidence>
<feature type="region of interest" description="Disordered" evidence="2">
    <location>
        <begin position="108"/>
        <end position="164"/>
    </location>
</feature>
<dbReference type="PANTHER" id="PTHR45615">
    <property type="entry name" value="MYOSIN HEAVY CHAIN, NON-MUSCLE"/>
    <property type="match status" value="1"/>
</dbReference>
<keyword evidence="4" id="KW-1185">Reference proteome</keyword>
<protein>
    <submittedName>
        <fullName evidence="3">Uncharacterized protein</fullName>
    </submittedName>
</protein>
<feature type="coiled-coil region" evidence="1">
    <location>
        <begin position="555"/>
        <end position="589"/>
    </location>
</feature>
<dbReference type="Proteomes" id="UP001165090">
    <property type="component" value="Unassembled WGS sequence"/>
</dbReference>
<sequence>MHCLEDDDAQAQELEETDPEVSMLREQIRMLTKQFYTERQQWLEEKRRLQEASKPLQTVPSSHTEDGPGRPCSRQDGNQRANSSVLLCSEAGSEAVCEDAVQGIHNGREPCSSSCSSAKSTNCTSPHQTGSSTSPTNVSEASSPELADTQRQLEECRRHHESASVRWSLEREALQRQIHALISMSGGVVGRFNTACVAEGQDGLSGGNGDSNQLRGHTAQDDEEERLHLLERVSELEFLVEELQAERTNMEEQLRVLAADAAAARRATRKTAHSLPPPSPLLTSRASLDDLAAATMAATSAPSGGGLVGVFCAGAPPEGAHVNVNVTELLAEKAALQRELRALRCQLESAAVPQAGHQRPLRQDAEPVSQEAVAAIEAAASSPSPFSSPSLQVMYQEEHRRLLAAVQERDALAEQAAALQQRVLEAEATAAAAVAAAEAAAAQKKEEEKAAALIAAEADAAATAAEIAAAADVAAMQFELTTLREQLAASVGASVAESSRLAAQVSELKEEVEMLTSRNAELVAEAGAVRQALVSGQVQASDEAFAAAAAAEMGRAAAEAGLLEAQRRIAALQAELVAARKAVEAAVVERDRLAVELAAVRDAALITSQALADCLHGRYSQGGATSAANATTAAAAADPAVANSFIVREPGDPSSLSQAEPGLHAAEALLEAAKVAAEAAQAERDKALQEVEAMRLALADRQAAREAAEAAAAAATTALAAVTRDLDATKLELAEARQLELLFQSKRDVFHASKRVTRGLPHEWIYGSAAVAAAPRSGGVAAAASEQLPPPPPRQVAQREVVSVPLLAETDVEEDGTSTETDSQPAAGGTPPR</sequence>
<feature type="coiled-coil region" evidence="1">
    <location>
        <begin position="226"/>
        <end position="267"/>
    </location>
</feature>
<feature type="coiled-coil region" evidence="1">
    <location>
        <begin position="498"/>
        <end position="525"/>
    </location>
</feature>
<evidence type="ECO:0000256" key="2">
    <source>
        <dbReference type="SAM" id="MobiDB-lite"/>
    </source>
</evidence>
<feature type="region of interest" description="Disordered" evidence="2">
    <location>
        <begin position="351"/>
        <end position="370"/>
    </location>
</feature>
<feature type="coiled-coil region" evidence="1">
    <location>
        <begin position="402"/>
        <end position="429"/>
    </location>
</feature>
<comment type="caution">
    <text evidence="3">The sequence shown here is derived from an EMBL/GenBank/DDBJ whole genome shotgun (WGS) entry which is preliminary data.</text>
</comment>
<feature type="coiled-coil region" evidence="1">
    <location>
        <begin position="663"/>
        <end position="739"/>
    </location>
</feature>
<organism evidence="3 4">
    <name type="scientific">Volvox africanus</name>
    <dbReference type="NCBI Taxonomy" id="51714"/>
    <lineage>
        <taxon>Eukaryota</taxon>
        <taxon>Viridiplantae</taxon>
        <taxon>Chlorophyta</taxon>
        <taxon>core chlorophytes</taxon>
        <taxon>Chlorophyceae</taxon>
        <taxon>CS clade</taxon>
        <taxon>Chlamydomonadales</taxon>
        <taxon>Volvocaceae</taxon>
        <taxon>Volvox</taxon>
    </lineage>
</organism>
<evidence type="ECO:0000256" key="1">
    <source>
        <dbReference type="SAM" id="Coils"/>
    </source>
</evidence>
<proteinExistence type="predicted"/>
<evidence type="ECO:0000313" key="3">
    <source>
        <dbReference type="EMBL" id="GLI69875.1"/>
    </source>
</evidence>
<accession>A0ABQ5SK60</accession>
<reference evidence="3 4" key="1">
    <citation type="journal article" date="2023" name="IScience">
        <title>Expanded male sex-determining region conserved during the evolution of homothallism in the green alga Volvox.</title>
        <authorList>
            <person name="Yamamoto K."/>
            <person name="Matsuzaki R."/>
            <person name="Mahakham W."/>
            <person name="Heman W."/>
            <person name="Sekimoto H."/>
            <person name="Kawachi M."/>
            <person name="Minakuchi Y."/>
            <person name="Toyoda A."/>
            <person name="Nozaki H."/>
        </authorList>
    </citation>
    <scope>NUCLEOTIDE SEQUENCE [LARGE SCALE GENOMIC DNA]</scope>
    <source>
        <strain evidence="3 4">NIES-4468</strain>
    </source>
</reference>